<evidence type="ECO:0000256" key="8">
    <source>
        <dbReference type="SAM" id="MobiDB-lite"/>
    </source>
</evidence>
<feature type="compositionally biased region" description="Low complexity" evidence="8">
    <location>
        <begin position="152"/>
        <end position="162"/>
    </location>
</feature>
<comment type="subcellular location">
    <subcellularLocation>
        <location evidence="1">Membrane</location>
        <topology evidence="1">Single-pass type I membrane protein</topology>
    </subcellularLocation>
</comment>
<evidence type="ECO:0000256" key="7">
    <source>
        <dbReference type="ARBA" id="ARBA00023180"/>
    </source>
</evidence>
<feature type="compositionally biased region" description="Basic and acidic residues" evidence="8">
    <location>
        <begin position="568"/>
        <end position="578"/>
    </location>
</feature>
<name>A0A8D3A3A1_SCOMX</name>
<feature type="chain" id="PRO_5034817207" description="Fibronectin type-III domain-containing protein" evidence="10">
    <location>
        <begin position="22"/>
        <end position="693"/>
    </location>
</feature>
<evidence type="ECO:0000256" key="1">
    <source>
        <dbReference type="ARBA" id="ARBA00004479"/>
    </source>
</evidence>
<keyword evidence="2 9" id="KW-0812">Transmembrane</keyword>
<accession>A0A8D3A3A1</accession>
<dbReference type="Pfam" id="PF21460">
    <property type="entry name" value="IL3Rb_N"/>
    <property type="match status" value="1"/>
</dbReference>
<keyword evidence="4 9" id="KW-1133">Transmembrane helix</keyword>
<evidence type="ECO:0000256" key="5">
    <source>
        <dbReference type="ARBA" id="ARBA00023136"/>
    </source>
</evidence>
<keyword evidence="7" id="KW-0325">Glycoprotein</keyword>
<evidence type="ECO:0000256" key="3">
    <source>
        <dbReference type="ARBA" id="ARBA00022729"/>
    </source>
</evidence>
<dbReference type="Gene3D" id="2.60.40.10">
    <property type="entry name" value="Immunoglobulins"/>
    <property type="match status" value="4"/>
</dbReference>
<dbReference type="SMART" id="SM00060">
    <property type="entry name" value="FN3"/>
    <property type="match status" value="2"/>
</dbReference>
<evidence type="ECO:0000313" key="13">
    <source>
        <dbReference type="Proteomes" id="UP000694558"/>
    </source>
</evidence>
<evidence type="ECO:0000313" key="12">
    <source>
        <dbReference type="Ensembl" id="ENSSMAP00000011802.2"/>
    </source>
</evidence>
<dbReference type="GO" id="GO:0009897">
    <property type="term" value="C:external side of plasma membrane"/>
    <property type="evidence" value="ECO:0007669"/>
    <property type="project" value="TreeGrafter"/>
</dbReference>
<organism evidence="12 13">
    <name type="scientific">Scophthalmus maximus</name>
    <name type="common">Turbot</name>
    <name type="synonym">Psetta maxima</name>
    <dbReference type="NCBI Taxonomy" id="52904"/>
    <lineage>
        <taxon>Eukaryota</taxon>
        <taxon>Metazoa</taxon>
        <taxon>Chordata</taxon>
        <taxon>Craniata</taxon>
        <taxon>Vertebrata</taxon>
        <taxon>Euteleostomi</taxon>
        <taxon>Actinopterygii</taxon>
        <taxon>Neopterygii</taxon>
        <taxon>Teleostei</taxon>
        <taxon>Neoteleostei</taxon>
        <taxon>Acanthomorphata</taxon>
        <taxon>Carangaria</taxon>
        <taxon>Pleuronectiformes</taxon>
        <taxon>Pleuronectoidei</taxon>
        <taxon>Scophthalmidae</taxon>
        <taxon>Scophthalmus</taxon>
    </lineage>
</organism>
<gene>
    <name evidence="12" type="primary">csf2rb</name>
</gene>
<dbReference type="Pfam" id="PF00041">
    <property type="entry name" value="fn3"/>
    <property type="match status" value="1"/>
</dbReference>
<evidence type="ECO:0000259" key="11">
    <source>
        <dbReference type="PROSITE" id="PS50853"/>
    </source>
</evidence>
<keyword evidence="6" id="KW-0675">Receptor</keyword>
<dbReference type="InterPro" id="IPR003961">
    <property type="entry name" value="FN3_dom"/>
</dbReference>
<dbReference type="Ensembl" id="ENSSMAT00000011952.2">
    <property type="protein sequence ID" value="ENSSMAP00000011802.2"/>
    <property type="gene ID" value="ENSSMAG00000007289.2"/>
</dbReference>
<dbReference type="InterPro" id="IPR048668">
    <property type="entry name" value="IL3RB_N"/>
</dbReference>
<feature type="region of interest" description="Disordered" evidence="8">
    <location>
        <begin position="138"/>
        <end position="162"/>
    </location>
</feature>
<dbReference type="Proteomes" id="UP000694558">
    <property type="component" value="Chromosome 19"/>
</dbReference>
<dbReference type="GeneTree" id="ENSGT00940000156569"/>
<dbReference type="GO" id="GO:0004896">
    <property type="term" value="F:cytokine receptor activity"/>
    <property type="evidence" value="ECO:0007669"/>
    <property type="project" value="TreeGrafter"/>
</dbReference>
<sequence>MMPLFWVGLCSTLLTLALSSGRDHCSVRESFSSQNESPLLESLRCYNDYASYVHCTWRKHKEFTSLWFKTENSRNLCVPYDPPYQDEHGTVQCRYKTLAFSIGIKHTVFFLKNATVCSSVAPEPLDLSLHLRAREPANLSTHDPGDGGRRVSWSSPYPSTSSLDKNLTYQLSYRPDDQDNWTTEDVTDTSTKLDRQLLRPGHAYEARVRARASVGQWSSWSPVVTWRTQEDAGQFPGLHCVLDGETEVTCSWEVSRELAHFITYQLACGLDQTAPSQGCCVRPTVSSGRSSTALRYSCSLTVADPARLLLELQPTRRAKTFKAYQHICPNPPQQVKVKEKGNNWMVEWTEPSKASILKLSYQVCYYKTQDQGCSTLLNISEGSTYLTIQGASLAPDQHHQVKVRSLVVPGDGSRYEGIPSEWTEPVDWTSRAAPWSLSTLIYVLISVLVVTVFFTLYCTIPACQRRVMLWVDSVPSPAKSKILCEIKSATRATLQSENTSICKVLHYNTVSTCSSDACLWPIVASNKKPGAVFRNRDNLPAPAEKVTTSDTSSISFSGPYIFCQQSERNHKSVDVEREEKEDEISSDDSLSRVKFPFNGEDYVSLPRRTVSKSTQDLVSTGVANTSTHSHHGVEQHQQCPDNTPGTDKADVQSGLSQATTGDQPRAYTSEPFTPWPQGGTIQASGYFCLPQPK</sequence>
<feature type="compositionally biased region" description="Polar residues" evidence="8">
    <location>
        <begin position="653"/>
        <end position="662"/>
    </location>
</feature>
<reference evidence="12" key="1">
    <citation type="submission" date="2023-05" db="EMBL/GenBank/DDBJ databases">
        <title>High-quality long-read genome of Scophthalmus maximus.</title>
        <authorList>
            <person name="Lien S."/>
            <person name="Martinez P."/>
        </authorList>
    </citation>
    <scope>NUCLEOTIDE SEQUENCE [LARGE SCALE GENOMIC DNA]</scope>
</reference>
<feature type="signal peptide" evidence="10">
    <location>
        <begin position="1"/>
        <end position="21"/>
    </location>
</feature>
<dbReference type="PROSITE" id="PS50853">
    <property type="entry name" value="FN3"/>
    <property type="match status" value="2"/>
</dbReference>
<dbReference type="PANTHER" id="PTHR23037:SF41">
    <property type="entry name" value="COLONY STIMULATING FACTOR 2 RECEPTOR, BETA, LOW-AFFINITY (GRANULOCYTE-MACROPHAGE) PRECURSOR"/>
    <property type="match status" value="1"/>
</dbReference>
<dbReference type="InterPro" id="IPR036116">
    <property type="entry name" value="FN3_sf"/>
</dbReference>
<protein>
    <recommendedName>
        <fullName evidence="11">Fibronectin type-III domain-containing protein</fullName>
    </recommendedName>
</protein>
<reference evidence="12" key="2">
    <citation type="submission" date="2025-08" db="UniProtKB">
        <authorList>
            <consortium name="Ensembl"/>
        </authorList>
    </citation>
    <scope>IDENTIFICATION</scope>
</reference>
<feature type="region of interest" description="Disordered" evidence="8">
    <location>
        <begin position="568"/>
        <end position="588"/>
    </location>
</feature>
<feature type="compositionally biased region" description="Polar residues" evidence="8">
    <location>
        <begin position="635"/>
        <end position="645"/>
    </location>
</feature>
<evidence type="ECO:0000256" key="4">
    <source>
        <dbReference type="ARBA" id="ARBA00022989"/>
    </source>
</evidence>
<evidence type="ECO:0000256" key="10">
    <source>
        <dbReference type="SAM" id="SignalP"/>
    </source>
</evidence>
<feature type="domain" description="Fibronectin type-III" evidence="11">
    <location>
        <begin position="331"/>
        <end position="432"/>
    </location>
</feature>
<evidence type="ECO:0000256" key="9">
    <source>
        <dbReference type="SAM" id="Phobius"/>
    </source>
</evidence>
<keyword evidence="5 9" id="KW-0472">Membrane</keyword>
<dbReference type="PANTHER" id="PTHR23037">
    <property type="entry name" value="CYTOKINE RECEPTOR"/>
    <property type="match status" value="1"/>
</dbReference>
<evidence type="ECO:0000256" key="2">
    <source>
        <dbReference type="ARBA" id="ARBA00022692"/>
    </source>
</evidence>
<dbReference type="CDD" id="cd00063">
    <property type="entry name" value="FN3"/>
    <property type="match status" value="2"/>
</dbReference>
<feature type="domain" description="Fibronectin type-III" evidence="11">
    <location>
        <begin position="135"/>
        <end position="231"/>
    </location>
</feature>
<dbReference type="SUPFAM" id="SSF49265">
    <property type="entry name" value="Fibronectin type III"/>
    <property type="match status" value="4"/>
</dbReference>
<dbReference type="AlphaFoldDB" id="A0A8D3A3A1"/>
<feature type="transmembrane region" description="Helical" evidence="9">
    <location>
        <begin position="440"/>
        <end position="460"/>
    </location>
</feature>
<proteinExistence type="predicted"/>
<keyword evidence="3 10" id="KW-0732">Signal</keyword>
<evidence type="ECO:0000256" key="6">
    <source>
        <dbReference type="ARBA" id="ARBA00023170"/>
    </source>
</evidence>
<dbReference type="InterPro" id="IPR013783">
    <property type="entry name" value="Ig-like_fold"/>
</dbReference>
<feature type="region of interest" description="Disordered" evidence="8">
    <location>
        <begin position="623"/>
        <end position="679"/>
    </location>
</feature>